<feature type="transmembrane region" description="Helical" evidence="1">
    <location>
        <begin position="112"/>
        <end position="131"/>
    </location>
</feature>
<evidence type="ECO:0000256" key="1">
    <source>
        <dbReference type="SAM" id="Phobius"/>
    </source>
</evidence>
<accession>A0A1R4HGG2</accession>
<dbReference type="EMBL" id="FUKJ01000417">
    <property type="protein sequence ID" value="SJM95336.1"/>
    <property type="molecule type" value="Genomic_DNA"/>
</dbReference>
<dbReference type="AlphaFoldDB" id="A0A1R4HGG2"/>
<keyword evidence="1" id="KW-1133">Transmembrane helix</keyword>
<name>A0A1R4HGG2_9GAMM</name>
<gene>
    <name evidence="2" type="ORF">CRENPOLYSF2_530003</name>
</gene>
<organism evidence="2 3">
    <name type="scientific">Crenothrix polyspora</name>
    <dbReference type="NCBI Taxonomy" id="360316"/>
    <lineage>
        <taxon>Bacteria</taxon>
        <taxon>Pseudomonadati</taxon>
        <taxon>Pseudomonadota</taxon>
        <taxon>Gammaproteobacteria</taxon>
        <taxon>Methylococcales</taxon>
        <taxon>Crenotrichaceae</taxon>
        <taxon>Crenothrix</taxon>
    </lineage>
</organism>
<dbReference type="Proteomes" id="UP000195442">
    <property type="component" value="Unassembled WGS sequence"/>
</dbReference>
<sequence>MPVFKILANVIDYMESNGVTAQVVMFEVDQKLADEINSKHGTTYTVFDLEKAVDKCIAHEWLTHRALGGKYKCLGITTKGIGAARSKAKAEEIKVSRSWLKKSSDYIEDHKGLFVLLGFIVALATFASRFFGVK</sequence>
<evidence type="ECO:0000313" key="3">
    <source>
        <dbReference type="Proteomes" id="UP000195442"/>
    </source>
</evidence>
<dbReference type="RefSeq" id="WP_087148167.1">
    <property type="nucleotide sequence ID" value="NZ_FUKJ01000417.1"/>
</dbReference>
<keyword evidence="1" id="KW-0472">Membrane</keyword>
<evidence type="ECO:0000313" key="2">
    <source>
        <dbReference type="EMBL" id="SJM95336.1"/>
    </source>
</evidence>
<keyword evidence="3" id="KW-1185">Reference proteome</keyword>
<proteinExistence type="predicted"/>
<protein>
    <submittedName>
        <fullName evidence="2">Uncharacterized protein</fullName>
    </submittedName>
</protein>
<reference evidence="3" key="1">
    <citation type="submission" date="2017-02" db="EMBL/GenBank/DDBJ databases">
        <authorList>
            <person name="Daims H."/>
        </authorList>
    </citation>
    <scope>NUCLEOTIDE SEQUENCE [LARGE SCALE GENOMIC DNA]</scope>
</reference>
<keyword evidence="1" id="KW-0812">Transmembrane</keyword>
<dbReference type="OrthoDB" id="6402546at2"/>